<comment type="caution">
    <text evidence="2">The sequence shown here is derived from an EMBL/GenBank/DDBJ whole genome shotgun (WGS) entry which is preliminary data.</text>
</comment>
<sequence length="56" mass="6227">MKSPEILMAIVGLVIGHAFTYFALNTGNGRVLIVEVVYLTVIIVTLPLVSRRKSRR</sequence>
<gene>
    <name evidence="2" type="ORF">HNR30_005821</name>
</gene>
<accession>A0A7W0CNS8</accession>
<organism evidence="2 3">
    <name type="scientific">Nonomuraea soli</name>
    <dbReference type="NCBI Taxonomy" id="1032476"/>
    <lineage>
        <taxon>Bacteria</taxon>
        <taxon>Bacillati</taxon>
        <taxon>Actinomycetota</taxon>
        <taxon>Actinomycetes</taxon>
        <taxon>Streptosporangiales</taxon>
        <taxon>Streptosporangiaceae</taxon>
        <taxon>Nonomuraea</taxon>
    </lineage>
</organism>
<name>A0A7W0CNS8_9ACTN</name>
<protein>
    <submittedName>
        <fullName evidence="2">Uncharacterized protein</fullName>
    </submittedName>
</protein>
<feature type="transmembrane region" description="Helical" evidence="1">
    <location>
        <begin position="7"/>
        <end position="24"/>
    </location>
</feature>
<feature type="transmembrane region" description="Helical" evidence="1">
    <location>
        <begin position="30"/>
        <end position="49"/>
    </location>
</feature>
<dbReference type="Proteomes" id="UP000530928">
    <property type="component" value="Unassembled WGS sequence"/>
</dbReference>
<reference evidence="2 3" key="1">
    <citation type="submission" date="2020-07" db="EMBL/GenBank/DDBJ databases">
        <title>Genomic Encyclopedia of Type Strains, Phase IV (KMG-IV): sequencing the most valuable type-strain genomes for metagenomic binning, comparative biology and taxonomic classification.</title>
        <authorList>
            <person name="Goeker M."/>
        </authorList>
    </citation>
    <scope>NUCLEOTIDE SEQUENCE [LARGE SCALE GENOMIC DNA]</scope>
    <source>
        <strain evidence="2 3">DSM 45533</strain>
    </source>
</reference>
<evidence type="ECO:0000313" key="2">
    <source>
        <dbReference type="EMBL" id="MBA2894449.1"/>
    </source>
</evidence>
<keyword evidence="1" id="KW-1133">Transmembrane helix</keyword>
<dbReference type="EMBL" id="JACDUR010000006">
    <property type="protein sequence ID" value="MBA2894449.1"/>
    <property type="molecule type" value="Genomic_DNA"/>
</dbReference>
<keyword evidence="1" id="KW-0472">Membrane</keyword>
<evidence type="ECO:0000313" key="3">
    <source>
        <dbReference type="Proteomes" id="UP000530928"/>
    </source>
</evidence>
<keyword evidence="1" id="KW-0812">Transmembrane</keyword>
<proteinExistence type="predicted"/>
<dbReference type="RefSeq" id="WP_181613217.1">
    <property type="nucleotide sequence ID" value="NZ_BAABAM010000004.1"/>
</dbReference>
<keyword evidence="3" id="KW-1185">Reference proteome</keyword>
<dbReference type="AlphaFoldDB" id="A0A7W0CNS8"/>
<evidence type="ECO:0000256" key="1">
    <source>
        <dbReference type="SAM" id="Phobius"/>
    </source>
</evidence>